<keyword evidence="9 15" id="KW-0863">Zinc-finger</keyword>
<dbReference type="InterPro" id="IPR036388">
    <property type="entry name" value="WH-like_DNA-bd_sf"/>
</dbReference>
<protein>
    <recommendedName>
        <fullName evidence="5 15">Non-structural maintenance of chromosomes element 1 homolog</fullName>
        <ecNumber evidence="4 15">2.3.2.27</ecNumber>
    </recommendedName>
</protein>
<dbReference type="AlphaFoldDB" id="A0A9P4LY10"/>
<evidence type="ECO:0000256" key="9">
    <source>
        <dbReference type="ARBA" id="ARBA00022771"/>
    </source>
</evidence>
<evidence type="ECO:0000256" key="4">
    <source>
        <dbReference type="ARBA" id="ARBA00012483"/>
    </source>
</evidence>
<feature type="compositionally biased region" description="Acidic residues" evidence="16">
    <location>
        <begin position="318"/>
        <end position="338"/>
    </location>
</feature>
<evidence type="ECO:0000256" key="11">
    <source>
        <dbReference type="ARBA" id="ARBA00022833"/>
    </source>
</evidence>
<evidence type="ECO:0000256" key="14">
    <source>
        <dbReference type="ARBA" id="ARBA00023242"/>
    </source>
</evidence>
<feature type="compositionally biased region" description="Low complexity" evidence="16">
    <location>
        <begin position="291"/>
        <end position="316"/>
    </location>
</feature>
<dbReference type="PANTHER" id="PTHR20973">
    <property type="entry name" value="NON-SMC ELEMENT 1-RELATED"/>
    <property type="match status" value="1"/>
</dbReference>
<organism evidence="18 19">
    <name type="scientific">Saccharata proteae CBS 121410</name>
    <dbReference type="NCBI Taxonomy" id="1314787"/>
    <lineage>
        <taxon>Eukaryota</taxon>
        <taxon>Fungi</taxon>
        <taxon>Dikarya</taxon>
        <taxon>Ascomycota</taxon>
        <taxon>Pezizomycotina</taxon>
        <taxon>Dothideomycetes</taxon>
        <taxon>Dothideomycetes incertae sedis</taxon>
        <taxon>Botryosphaeriales</taxon>
        <taxon>Saccharataceae</taxon>
        <taxon>Saccharata</taxon>
    </lineage>
</organism>
<feature type="domain" description="Non-structural maintenance of chromosomes element 1 RING C4HC3-type" evidence="17">
    <location>
        <begin position="233"/>
        <end position="275"/>
    </location>
</feature>
<keyword evidence="14 15" id="KW-0539">Nucleus</keyword>
<evidence type="ECO:0000256" key="10">
    <source>
        <dbReference type="ARBA" id="ARBA00022786"/>
    </source>
</evidence>
<evidence type="ECO:0000256" key="7">
    <source>
        <dbReference type="ARBA" id="ARBA00022723"/>
    </source>
</evidence>
<dbReference type="GO" id="GO:0008270">
    <property type="term" value="F:zinc ion binding"/>
    <property type="evidence" value="ECO:0007669"/>
    <property type="project" value="UniProtKB-KW"/>
</dbReference>
<comment type="function">
    <text evidence="15">Acts in a DNA repair pathway for removal of UV-induced DNA damage that is distinct from classical nucleotide excision repair and in repair of ionizing radiation damage. Functions in homologous recombination repair of DNA double strand breaks and in recovery of stalled replication forks.</text>
</comment>
<comment type="subunit">
    <text evidence="15">Component of the Smc5-Smc6 complex.</text>
</comment>
<evidence type="ECO:0000259" key="17">
    <source>
        <dbReference type="Pfam" id="PF08746"/>
    </source>
</evidence>
<comment type="catalytic activity">
    <reaction evidence="1 15">
        <text>S-ubiquitinyl-[E2 ubiquitin-conjugating enzyme]-L-cysteine + [acceptor protein]-L-lysine = [E2 ubiquitin-conjugating enzyme]-L-cysteine + N(6)-ubiquitinyl-[acceptor protein]-L-lysine.</text>
        <dbReference type="EC" id="2.3.2.27"/>
    </reaction>
</comment>
<evidence type="ECO:0000256" key="1">
    <source>
        <dbReference type="ARBA" id="ARBA00000900"/>
    </source>
</evidence>
<evidence type="ECO:0000256" key="13">
    <source>
        <dbReference type="ARBA" id="ARBA00023204"/>
    </source>
</evidence>
<sequence length="338" mass="37428">MADEPIYNHSHRAFLQVFLARSVLTFEEAQPILAAIISAKDGEYSSRHILPADITPADLTTYISTLNTELSPLDLEIRSSTIQSAKPSEPSEKVYALVNTVSDDLTQLATTHSPDDIAFVKRLLDAMFETYNTRSAEVCAVREAQALNLAKVRRESGVGGVNGDGATQGGQGSSLTMVQAQEVLGRLVEEGWFEKSRGDYYSLSARALMELRGWLVDVYNEEGEDGEKRIKFCEACGDIVTVGQRCSDRDCICRLHNHCLQRFFRAHPDHKCPRCKTHWDGDRFVGEKAARAQPPRNSAASARPSAPTSRRTTTTTLVDDEVDEQDGEGQEEGEDEEE</sequence>
<evidence type="ECO:0000256" key="16">
    <source>
        <dbReference type="SAM" id="MobiDB-lite"/>
    </source>
</evidence>
<comment type="similarity">
    <text evidence="3 15">Belongs to the NSE1 family.</text>
</comment>
<evidence type="ECO:0000256" key="8">
    <source>
        <dbReference type="ARBA" id="ARBA00022763"/>
    </source>
</evidence>
<dbReference type="Pfam" id="PF08746">
    <property type="entry name" value="zf-RING-like"/>
    <property type="match status" value="1"/>
</dbReference>
<dbReference type="GO" id="GO:0005634">
    <property type="term" value="C:nucleus"/>
    <property type="evidence" value="ECO:0007669"/>
    <property type="project" value="UniProtKB-SubCell"/>
</dbReference>
<dbReference type="Gene3D" id="3.90.1150.220">
    <property type="match status" value="1"/>
</dbReference>
<evidence type="ECO:0000313" key="18">
    <source>
        <dbReference type="EMBL" id="KAF2086641.1"/>
    </source>
</evidence>
<accession>A0A9P4LY10</accession>
<keyword evidence="12 15" id="KW-0233">DNA recombination</keyword>
<dbReference type="CDD" id="cd16493">
    <property type="entry name" value="RING-CH-C4HC3_NSE1"/>
    <property type="match status" value="1"/>
</dbReference>
<evidence type="ECO:0000256" key="2">
    <source>
        <dbReference type="ARBA" id="ARBA00004123"/>
    </source>
</evidence>
<keyword evidence="11 15" id="KW-0862">Zinc</keyword>
<evidence type="ECO:0000256" key="15">
    <source>
        <dbReference type="RuleBase" id="RU368018"/>
    </source>
</evidence>
<keyword evidence="13 15" id="KW-0234">DNA repair</keyword>
<evidence type="ECO:0000256" key="6">
    <source>
        <dbReference type="ARBA" id="ARBA00022679"/>
    </source>
</evidence>
<keyword evidence="10 15" id="KW-0833">Ubl conjugation pathway</keyword>
<dbReference type="GO" id="GO:0030915">
    <property type="term" value="C:Smc5-Smc6 complex"/>
    <property type="evidence" value="ECO:0007669"/>
    <property type="project" value="UniProtKB-UniRule"/>
</dbReference>
<keyword evidence="6 15" id="KW-0808">Transferase</keyword>
<evidence type="ECO:0000256" key="12">
    <source>
        <dbReference type="ARBA" id="ARBA00023172"/>
    </source>
</evidence>
<evidence type="ECO:0000256" key="3">
    <source>
        <dbReference type="ARBA" id="ARBA00010258"/>
    </source>
</evidence>
<dbReference type="Proteomes" id="UP000799776">
    <property type="component" value="Unassembled WGS sequence"/>
</dbReference>
<comment type="caution">
    <text evidence="18">The sequence shown here is derived from an EMBL/GenBank/DDBJ whole genome shotgun (WGS) entry which is preliminary data.</text>
</comment>
<dbReference type="PANTHER" id="PTHR20973:SF0">
    <property type="entry name" value="NON-STRUCTURAL MAINTENANCE OF CHROMOSOMES ELEMENT 1 HOMOLOG"/>
    <property type="match status" value="1"/>
</dbReference>
<dbReference type="GO" id="GO:0000724">
    <property type="term" value="P:double-strand break repair via homologous recombination"/>
    <property type="evidence" value="ECO:0007669"/>
    <property type="project" value="TreeGrafter"/>
</dbReference>
<dbReference type="EMBL" id="ML978723">
    <property type="protein sequence ID" value="KAF2086641.1"/>
    <property type="molecule type" value="Genomic_DNA"/>
</dbReference>
<reference evidence="18" key="1">
    <citation type="journal article" date="2020" name="Stud. Mycol.">
        <title>101 Dothideomycetes genomes: a test case for predicting lifestyles and emergence of pathogens.</title>
        <authorList>
            <person name="Haridas S."/>
            <person name="Albert R."/>
            <person name="Binder M."/>
            <person name="Bloem J."/>
            <person name="Labutti K."/>
            <person name="Salamov A."/>
            <person name="Andreopoulos B."/>
            <person name="Baker S."/>
            <person name="Barry K."/>
            <person name="Bills G."/>
            <person name="Bluhm B."/>
            <person name="Cannon C."/>
            <person name="Castanera R."/>
            <person name="Culley D."/>
            <person name="Daum C."/>
            <person name="Ezra D."/>
            <person name="Gonzalez J."/>
            <person name="Henrissat B."/>
            <person name="Kuo A."/>
            <person name="Liang C."/>
            <person name="Lipzen A."/>
            <person name="Lutzoni F."/>
            <person name="Magnuson J."/>
            <person name="Mondo S."/>
            <person name="Nolan M."/>
            <person name="Ohm R."/>
            <person name="Pangilinan J."/>
            <person name="Park H.-J."/>
            <person name="Ramirez L."/>
            <person name="Alfaro M."/>
            <person name="Sun H."/>
            <person name="Tritt A."/>
            <person name="Yoshinaga Y."/>
            <person name="Zwiers L.-H."/>
            <person name="Turgeon B."/>
            <person name="Goodwin S."/>
            <person name="Spatafora J."/>
            <person name="Crous P."/>
            <person name="Grigoriev I."/>
        </authorList>
    </citation>
    <scope>NUCLEOTIDE SEQUENCE</scope>
    <source>
        <strain evidence="18">CBS 121410</strain>
    </source>
</reference>
<dbReference type="InterPro" id="IPR011513">
    <property type="entry name" value="Nse1"/>
</dbReference>
<comment type="subcellular location">
    <subcellularLocation>
        <location evidence="2 15">Nucleus</location>
    </subcellularLocation>
</comment>
<dbReference type="InterPro" id="IPR013083">
    <property type="entry name" value="Znf_RING/FYVE/PHD"/>
</dbReference>
<dbReference type="Gene3D" id="3.30.40.10">
    <property type="entry name" value="Zinc/RING finger domain, C3HC4 (zinc finger)"/>
    <property type="match status" value="1"/>
</dbReference>
<keyword evidence="8 15" id="KW-0227">DNA damage</keyword>
<evidence type="ECO:0000313" key="19">
    <source>
        <dbReference type="Proteomes" id="UP000799776"/>
    </source>
</evidence>
<feature type="region of interest" description="Disordered" evidence="16">
    <location>
        <begin position="288"/>
        <end position="338"/>
    </location>
</feature>
<dbReference type="OrthoDB" id="185455at2759"/>
<dbReference type="Gene3D" id="1.10.10.10">
    <property type="entry name" value="Winged helix-like DNA-binding domain superfamily/Winged helix DNA-binding domain"/>
    <property type="match status" value="1"/>
</dbReference>
<keyword evidence="19" id="KW-1185">Reference proteome</keyword>
<name>A0A9P4LY10_9PEZI</name>
<keyword evidence="7 15" id="KW-0479">Metal-binding</keyword>
<dbReference type="Pfam" id="PF07574">
    <property type="entry name" value="SMC_Nse1"/>
    <property type="match status" value="1"/>
</dbReference>
<dbReference type="InterPro" id="IPR014857">
    <property type="entry name" value="Nse1_RING_C4HC3-type"/>
</dbReference>
<gene>
    <name evidence="18" type="ORF">K490DRAFT_43792</name>
</gene>
<evidence type="ECO:0000256" key="5">
    <source>
        <dbReference type="ARBA" id="ARBA00019422"/>
    </source>
</evidence>
<dbReference type="GO" id="GO:0061630">
    <property type="term" value="F:ubiquitin protein ligase activity"/>
    <property type="evidence" value="ECO:0007669"/>
    <property type="project" value="UniProtKB-EC"/>
</dbReference>
<proteinExistence type="inferred from homology"/>
<dbReference type="EC" id="2.3.2.27" evidence="4 15"/>